<name>A0AA45BW84_XANCM</name>
<dbReference type="AlphaFoldDB" id="A0AA45BW84"/>
<dbReference type="EMBL" id="PYJH01000005">
    <property type="protein sequence ID" value="PUE95846.1"/>
    <property type="molecule type" value="Genomic_DNA"/>
</dbReference>
<sequence length="67" mass="7438">MRICHRCSTRAGVPVLSELVPPCASRYADTPFARRHVCGGQQQMLAAQLWRLVAPQPLAAITARRPR</sequence>
<reference evidence="1 2" key="1">
    <citation type="submission" date="2018-03" db="EMBL/GenBank/DDBJ databases">
        <title>Sequencing of reference strains of Xanthomonas.</title>
        <authorList>
            <person name="Studholme D.J."/>
            <person name="Vicente J."/>
            <person name="Sarris P."/>
        </authorList>
    </citation>
    <scope>NUCLEOTIDE SEQUENCE [LARGE SCALE GENOMIC DNA]</scope>
    <source>
        <strain evidence="1 2">WHRI 5232</strain>
    </source>
</reference>
<accession>A0AA45BW84</accession>
<protein>
    <submittedName>
        <fullName evidence="1">Uncharacterized protein</fullName>
    </submittedName>
</protein>
<organism evidence="1 2">
    <name type="scientific">Xanthomonas campestris pv. malvacearum</name>
    <dbReference type="NCBI Taxonomy" id="86040"/>
    <lineage>
        <taxon>Bacteria</taxon>
        <taxon>Pseudomonadati</taxon>
        <taxon>Pseudomonadota</taxon>
        <taxon>Gammaproteobacteria</taxon>
        <taxon>Lysobacterales</taxon>
        <taxon>Lysobacteraceae</taxon>
        <taxon>Xanthomonas</taxon>
    </lineage>
</organism>
<evidence type="ECO:0000313" key="1">
    <source>
        <dbReference type="EMBL" id="PUE95846.1"/>
    </source>
</evidence>
<evidence type="ECO:0000313" key="2">
    <source>
        <dbReference type="Proteomes" id="UP000251513"/>
    </source>
</evidence>
<proteinExistence type="predicted"/>
<gene>
    <name evidence="1" type="ORF">C7T86_04555</name>
</gene>
<dbReference type="Proteomes" id="UP000251513">
    <property type="component" value="Unassembled WGS sequence"/>
</dbReference>
<comment type="caution">
    <text evidence="1">The sequence shown here is derived from an EMBL/GenBank/DDBJ whole genome shotgun (WGS) entry which is preliminary data.</text>
</comment>